<dbReference type="Pfam" id="PF10686">
    <property type="entry name" value="YAcAr"/>
    <property type="match status" value="1"/>
</dbReference>
<proteinExistence type="predicted"/>
<evidence type="ECO:0000259" key="1">
    <source>
        <dbReference type="Pfam" id="PF10686"/>
    </source>
</evidence>
<dbReference type="RefSeq" id="WP_010916090.1">
    <property type="nucleotide sequence ID" value="NC_002682.1"/>
</dbReference>
<dbReference type="Proteomes" id="UP000000552">
    <property type="component" value="Plasmid pMLb"/>
</dbReference>
<geneLocation type="plasmid" evidence="2 3">
    <name>pMLb</name>
</geneLocation>
<organism evidence="2 3">
    <name type="scientific">Mesorhizobium japonicum (strain LMG 29417 / CECT 9101 / MAFF 303099)</name>
    <name type="common">Mesorhizobium loti (strain MAFF 303099)</name>
    <dbReference type="NCBI Taxonomy" id="266835"/>
    <lineage>
        <taxon>Bacteria</taxon>
        <taxon>Pseudomonadati</taxon>
        <taxon>Pseudomonadota</taxon>
        <taxon>Alphaproteobacteria</taxon>
        <taxon>Hyphomicrobiales</taxon>
        <taxon>Phyllobacteriaceae</taxon>
        <taxon>Mesorhizobium</taxon>
    </lineage>
</organism>
<accession>Q98NW9</accession>
<dbReference type="KEGG" id="mlo:mlr9707"/>
<dbReference type="EMBL" id="AP003017">
    <property type="protein sequence ID" value="BAB54886.1"/>
    <property type="molecule type" value="Genomic_DNA"/>
</dbReference>
<gene>
    <name evidence="2" type="ordered locus">mlr9707</name>
</gene>
<name>Q98NW9_RHILO</name>
<dbReference type="InterPro" id="IPR019627">
    <property type="entry name" value="YAcAr"/>
</dbReference>
<reference evidence="2 3" key="1">
    <citation type="journal article" date="2000" name="DNA Res.">
        <title>Complete genome structure of the nitrogen-fixing symbiotic bacterium Mesorhizobium loti.</title>
        <authorList>
            <person name="Kaneko T."/>
            <person name="Nakamura Y."/>
            <person name="Sato S."/>
            <person name="Asamizu E."/>
            <person name="Kato T."/>
            <person name="Sasamoto S."/>
            <person name="Watanabe A."/>
            <person name="Idesawa K."/>
            <person name="Ishikawa A."/>
            <person name="Kawashima K."/>
            <person name="Kimura T."/>
            <person name="Kishida Y."/>
            <person name="Kiyokawa C."/>
            <person name="Kohara M."/>
            <person name="Matsumoto M."/>
            <person name="Matsuno A."/>
            <person name="Mochizuki Y."/>
            <person name="Nakayama S."/>
            <person name="Nakazaki N."/>
            <person name="Shimpo S."/>
            <person name="Sugimoto M."/>
            <person name="Takeuchi C."/>
            <person name="Yamada M."/>
            <person name="Tabata S."/>
        </authorList>
    </citation>
    <scope>NUCLEOTIDE SEQUENCE [LARGE SCALE GENOMIC DNA]</scope>
    <source>
        <strain evidence="3">LMG 29417 / CECT 9101 / MAFF 303099</strain>
        <plasmid evidence="2 3">pMLb</plasmid>
    </source>
</reference>
<dbReference type="eggNOG" id="ENOG502Z7S6">
    <property type="taxonomic scope" value="Bacteria"/>
</dbReference>
<dbReference type="AlphaFoldDB" id="Q98NW9"/>
<dbReference type="HOGENOM" id="CLU_054190_0_0_5"/>
<evidence type="ECO:0000313" key="3">
    <source>
        <dbReference type="Proteomes" id="UP000000552"/>
    </source>
</evidence>
<evidence type="ECO:0000313" key="2">
    <source>
        <dbReference type="EMBL" id="BAB54886.1"/>
    </source>
</evidence>
<protein>
    <submittedName>
        <fullName evidence="2">Mlr9707 protein</fullName>
    </submittedName>
</protein>
<feature type="domain" description="YspA cpYpsA-related SLOG" evidence="1">
    <location>
        <begin position="193"/>
        <end position="259"/>
    </location>
</feature>
<keyword evidence="2" id="KW-0614">Plasmid</keyword>
<sequence length="308" mass="34803">MSTEHDTDIEPQPASPIDHVLQELQLYGYRPFEDEPDPRPLPEGRVVAASIADIFDALVVAMADTRLEPDLEELLWGTVNLFHRATARIERELDENELGQQRLQREQDGSEVKSVELEQLIAQGQTLLERRNAFELMRDQAAEHFERHTHSIWRPRSGSRVNHRHFTAAMIDSRDFLAAKKAADTQAFLPQGPKVAFTGGLHCNDHRLIWDKLDQVHAKHPDMVLLHGGSPKGAELIAAKWAHHRNVPQVAFKPDWTRHAKAAPFKRNDAMLDLMPIGVVHFPGTGIQDNLADKARRLGIPVMRFGAT</sequence>